<proteinExistence type="predicted"/>
<dbReference type="Proteomes" id="UP001372338">
    <property type="component" value="Unassembled WGS sequence"/>
</dbReference>
<keyword evidence="2" id="KW-1185">Reference proteome</keyword>
<dbReference type="AlphaFoldDB" id="A0AAN9E3S1"/>
<protein>
    <submittedName>
        <fullName evidence="1">Uncharacterized protein</fullName>
    </submittedName>
</protein>
<comment type="caution">
    <text evidence="1">The sequence shown here is derived from an EMBL/GenBank/DDBJ whole genome shotgun (WGS) entry which is preliminary data.</text>
</comment>
<accession>A0AAN9E3S1</accession>
<gene>
    <name evidence="1" type="ORF">RIF29_40372</name>
</gene>
<organism evidence="1 2">
    <name type="scientific">Crotalaria pallida</name>
    <name type="common">Smooth rattlebox</name>
    <name type="synonym">Crotalaria striata</name>
    <dbReference type="NCBI Taxonomy" id="3830"/>
    <lineage>
        <taxon>Eukaryota</taxon>
        <taxon>Viridiplantae</taxon>
        <taxon>Streptophyta</taxon>
        <taxon>Embryophyta</taxon>
        <taxon>Tracheophyta</taxon>
        <taxon>Spermatophyta</taxon>
        <taxon>Magnoliopsida</taxon>
        <taxon>eudicotyledons</taxon>
        <taxon>Gunneridae</taxon>
        <taxon>Pentapetalae</taxon>
        <taxon>rosids</taxon>
        <taxon>fabids</taxon>
        <taxon>Fabales</taxon>
        <taxon>Fabaceae</taxon>
        <taxon>Papilionoideae</taxon>
        <taxon>50 kb inversion clade</taxon>
        <taxon>genistoids sensu lato</taxon>
        <taxon>core genistoids</taxon>
        <taxon>Crotalarieae</taxon>
        <taxon>Crotalaria</taxon>
    </lineage>
</organism>
<reference evidence="1 2" key="1">
    <citation type="submission" date="2024-01" db="EMBL/GenBank/DDBJ databases">
        <title>The genomes of 5 underutilized Papilionoideae crops provide insights into root nodulation and disease resistanc.</title>
        <authorList>
            <person name="Yuan L."/>
        </authorList>
    </citation>
    <scope>NUCLEOTIDE SEQUENCE [LARGE SCALE GENOMIC DNA]</scope>
    <source>
        <strain evidence="1">ZHUSHIDOU_FW_LH</strain>
        <tissue evidence="1">Leaf</tissue>
    </source>
</reference>
<evidence type="ECO:0000313" key="2">
    <source>
        <dbReference type="Proteomes" id="UP001372338"/>
    </source>
</evidence>
<dbReference type="EMBL" id="JAYWIO010000008">
    <property type="protein sequence ID" value="KAK7245526.1"/>
    <property type="molecule type" value="Genomic_DNA"/>
</dbReference>
<name>A0AAN9E3S1_CROPI</name>
<sequence length="230" mass="25681">MKPVAMKHIHMKSIPTLQKEATKPTPPLANEIIYTGASGKNPGGTKSWTCKHCKNSFKSTYTRIHYHFFGAPTGRSCGIKRCPKMMKDKEAYAKLRKRVQEAEESGVSSSLNLKSPSIIKKENSKPIADSFHILERADVDMKRLSDCREALATTVVLNSWKEWLKRVDINTRNMGASVAEIIGNEMFWEDVENVIKITKPIYCVIKFADGGGSKMGEIHEKNGHNVGGNT</sequence>
<evidence type="ECO:0000313" key="1">
    <source>
        <dbReference type="EMBL" id="KAK7245526.1"/>
    </source>
</evidence>